<protein>
    <submittedName>
        <fullName evidence="1">Uncharacterized protein</fullName>
    </submittedName>
</protein>
<dbReference type="EMBL" id="JANARS010000003">
    <property type="protein sequence ID" value="MCP3421932.1"/>
    <property type="molecule type" value="Genomic_DNA"/>
</dbReference>
<dbReference type="Proteomes" id="UP001204524">
    <property type="component" value="Unassembled WGS sequence"/>
</dbReference>
<evidence type="ECO:0000313" key="1">
    <source>
        <dbReference type="EMBL" id="MCP3421932.1"/>
    </source>
</evidence>
<accession>A0ABT1KWC3</accession>
<comment type="caution">
    <text evidence="1">The sequence shown here is derived from an EMBL/GenBank/DDBJ whole genome shotgun (WGS) entry which is preliminary data.</text>
</comment>
<dbReference type="RefSeq" id="WP_254181140.1">
    <property type="nucleotide sequence ID" value="NZ_JANARS010000003.1"/>
</dbReference>
<sequence length="47" mass="5544">MPTPSRSFWRKSNNSSSIEAKWDDHVEQAIEHYDRAVAKRRYSATMC</sequence>
<proteinExistence type="predicted"/>
<reference evidence="1 2" key="1">
    <citation type="submission" date="2022-06" db="EMBL/GenBank/DDBJ databases">
        <authorList>
            <person name="So Y."/>
        </authorList>
    </citation>
    <scope>NUCLEOTIDE SEQUENCE [LARGE SCALE GENOMIC DNA]</scope>
    <source>
        <strain evidence="1 2">STR3</strain>
    </source>
</reference>
<keyword evidence="2" id="KW-1185">Reference proteome</keyword>
<name>A0ABT1KWC3_9ACTN</name>
<organism evidence="1 2">
    <name type="scientific">Nocardioides pinisoli</name>
    <dbReference type="NCBI Taxonomy" id="2950279"/>
    <lineage>
        <taxon>Bacteria</taxon>
        <taxon>Bacillati</taxon>
        <taxon>Actinomycetota</taxon>
        <taxon>Actinomycetes</taxon>
        <taxon>Propionibacteriales</taxon>
        <taxon>Nocardioidaceae</taxon>
        <taxon>Nocardioides</taxon>
    </lineage>
</organism>
<gene>
    <name evidence="1" type="ORF">NCI01_09010</name>
</gene>
<evidence type="ECO:0000313" key="2">
    <source>
        <dbReference type="Proteomes" id="UP001204524"/>
    </source>
</evidence>